<keyword evidence="7 8" id="KW-0663">Pyridoxal phosphate</keyword>
<dbReference type="InterPro" id="IPR015422">
    <property type="entry name" value="PyrdxlP-dep_Trfase_small"/>
</dbReference>
<dbReference type="Pfam" id="PF00202">
    <property type="entry name" value="Aminotran_3"/>
    <property type="match status" value="1"/>
</dbReference>
<dbReference type="Proteomes" id="UP000233256">
    <property type="component" value="Unassembled WGS sequence"/>
</dbReference>
<dbReference type="EMBL" id="PGXC01000006">
    <property type="protein sequence ID" value="PKK90299.1"/>
    <property type="molecule type" value="Genomic_DNA"/>
</dbReference>
<dbReference type="Gene3D" id="3.90.1150.10">
    <property type="entry name" value="Aspartate Aminotransferase, domain 1"/>
    <property type="match status" value="1"/>
</dbReference>
<sequence>MKIQSVEKSLFESMKSNLPPFVRPYYQEPLIIQNGSGANLCDTSGVTYLDAYCGVATAILGHRAAIVDNAAVEQIRKFGHISHIYINPSEISYSEHLLSHVGDNLDKVFFVNSGSEAVDLALCLAKGFSRGGDIIALKDSYHGGSYLSKCVTGLSNWSFPDCEIPGIHHCMTPKCHGCTHSSTCKVDSEAPCIQELVNTVRSSNPECIREKSIPIVIIEPVLGVGGVIIPPPAYFNALNELQAAGEIILIADEVQTGFGRCGCQGSDSDNMILFGSQLFGLKPDIIALGKGIANGYPLGAVAMSSEIADSGREILHFNTFGGHPVSIAAAMATLSELIADKIPRRVHHAGKILMESLHDSMKSPLDDNFFDLRGTGFFIGLETPSRTHALAIMEKTRKKGLLLGLGGISGNTIRIEPPLIFSVDQCLCAAEILSAAVSEVI</sequence>
<dbReference type="Gene3D" id="3.40.640.10">
    <property type="entry name" value="Type I PLP-dependent aspartate aminotransferase-like (Major domain)"/>
    <property type="match status" value="1"/>
</dbReference>
<dbReference type="PANTHER" id="PTHR45688:SF3">
    <property type="entry name" value="ALANINE--GLYOXYLATE AMINOTRANSFERASE 2, MITOCHONDRIAL"/>
    <property type="match status" value="1"/>
</dbReference>
<organism evidence="9 10">
    <name type="scientific">Candidatus Wallbacteria bacterium HGW-Wallbacteria-1</name>
    <dbReference type="NCBI Taxonomy" id="2013854"/>
    <lineage>
        <taxon>Bacteria</taxon>
        <taxon>Candidatus Walliibacteriota</taxon>
    </lineage>
</organism>
<evidence type="ECO:0000256" key="3">
    <source>
        <dbReference type="ARBA" id="ARBA00011881"/>
    </source>
</evidence>
<evidence type="ECO:0000313" key="9">
    <source>
        <dbReference type="EMBL" id="PKK90299.1"/>
    </source>
</evidence>
<dbReference type="AlphaFoldDB" id="A0A2N1PPN6"/>
<dbReference type="GO" id="GO:0030170">
    <property type="term" value="F:pyridoxal phosphate binding"/>
    <property type="evidence" value="ECO:0007669"/>
    <property type="project" value="InterPro"/>
</dbReference>
<comment type="subunit">
    <text evidence="3">Homotetramer.</text>
</comment>
<comment type="caution">
    <text evidence="9">The sequence shown here is derived from an EMBL/GenBank/DDBJ whole genome shotgun (WGS) entry which is preliminary data.</text>
</comment>
<dbReference type="InterPro" id="IPR015424">
    <property type="entry name" value="PyrdxlP-dep_Trfase"/>
</dbReference>
<evidence type="ECO:0000256" key="6">
    <source>
        <dbReference type="ARBA" id="ARBA00022679"/>
    </source>
</evidence>
<accession>A0A2N1PPN6</accession>
<comment type="similarity">
    <text evidence="2 8">Belongs to the class-III pyridoxal-phosphate-dependent aminotransferase family.</text>
</comment>
<dbReference type="EC" id="2.6.1.44" evidence="4"/>
<evidence type="ECO:0000256" key="1">
    <source>
        <dbReference type="ARBA" id="ARBA00001933"/>
    </source>
</evidence>
<dbReference type="PANTHER" id="PTHR45688">
    <property type="match status" value="1"/>
</dbReference>
<reference evidence="9 10" key="1">
    <citation type="journal article" date="2017" name="ISME J.">
        <title>Potential for microbial H2 and metal transformations associated with novel bacteria and archaea in deep terrestrial subsurface sediments.</title>
        <authorList>
            <person name="Hernsdorf A.W."/>
            <person name="Amano Y."/>
            <person name="Miyakawa K."/>
            <person name="Ise K."/>
            <person name="Suzuki Y."/>
            <person name="Anantharaman K."/>
            <person name="Probst A."/>
            <person name="Burstein D."/>
            <person name="Thomas B.C."/>
            <person name="Banfield J.F."/>
        </authorList>
    </citation>
    <scope>NUCLEOTIDE SEQUENCE [LARGE SCALE GENOMIC DNA]</scope>
    <source>
        <strain evidence="9">HGW-Wallbacteria-1</strain>
    </source>
</reference>
<protein>
    <recommendedName>
        <fullName evidence="4">alanine--glyoxylate transaminase</fullName>
        <ecNumber evidence="4">2.6.1.44</ecNumber>
    </recommendedName>
</protein>
<evidence type="ECO:0000256" key="8">
    <source>
        <dbReference type="RuleBase" id="RU003560"/>
    </source>
</evidence>
<dbReference type="PIRSF" id="PIRSF000521">
    <property type="entry name" value="Transaminase_4ab_Lys_Orn"/>
    <property type="match status" value="1"/>
</dbReference>
<dbReference type="GO" id="GO:0008453">
    <property type="term" value="F:alanine-glyoxylate transaminase activity"/>
    <property type="evidence" value="ECO:0007669"/>
    <property type="project" value="UniProtKB-EC"/>
</dbReference>
<evidence type="ECO:0000256" key="5">
    <source>
        <dbReference type="ARBA" id="ARBA00022576"/>
    </source>
</evidence>
<keyword evidence="5" id="KW-0032">Aminotransferase</keyword>
<evidence type="ECO:0000256" key="2">
    <source>
        <dbReference type="ARBA" id="ARBA00008954"/>
    </source>
</evidence>
<gene>
    <name evidence="9" type="ORF">CVV64_10050</name>
</gene>
<dbReference type="InterPro" id="IPR005814">
    <property type="entry name" value="Aminotrans_3"/>
</dbReference>
<name>A0A2N1PPN6_9BACT</name>
<proteinExistence type="inferred from homology"/>
<dbReference type="InterPro" id="IPR015421">
    <property type="entry name" value="PyrdxlP-dep_Trfase_major"/>
</dbReference>
<keyword evidence="6" id="KW-0808">Transferase</keyword>
<comment type="cofactor">
    <cofactor evidence="1">
        <name>pyridoxal 5'-phosphate</name>
        <dbReference type="ChEBI" id="CHEBI:597326"/>
    </cofactor>
</comment>
<evidence type="ECO:0000256" key="7">
    <source>
        <dbReference type="ARBA" id="ARBA00022898"/>
    </source>
</evidence>
<dbReference type="CDD" id="cd00610">
    <property type="entry name" value="OAT_like"/>
    <property type="match status" value="1"/>
</dbReference>
<evidence type="ECO:0000313" key="10">
    <source>
        <dbReference type="Proteomes" id="UP000233256"/>
    </source>
</evidence>
<evidence type="ECO:0000256" key="4">
    <source>
        <dbReference type="ARBA" id="ARBA00013049"/>
    </source>
</evidence>
<dbReference type="SUPFAM" id="SSF53383">
    <property type="entry name" value="PLP-dependent transferases"/>
    <property type="match status" value="1"/>
</dbReference>